<evidence type="ECO:0000313" key="2">
    <source>
        <dbReference type="Proteomes" id="UP000018936"/>
    </source>
</evidence>
<name>V8PD33_OPHHA</name>
<gene>
    <name evidence="1" type="primary">ESYT1</name>
    <name evidence="1" type="ORF">L345_02273</name>
</gene>
<dbReference type="GO" id="GO:0005544">
    <property type="term" value="F:calcium-dependent phospholipid binding"/>
    <property type="evidence" value="ECO:0007669"/>
    <property type="project" value="TreeGrafter"/>
</dbReference>
<dbReference type="GO" id="GO:0008429">
    <property type="term" value="F:phosphatidylethanolamine binding"/>
    <property type="evidence" value="ECO:0007669"/>
    <property type="project" value="TreeGrafter"/>
</dbReference>
<feature type="non-terminal residue" evidence="1">
    <location>
        <position position="1"/>
    </location>
</feature>
<dbReference type="EMBL" id="AZIM01000294">
    <property type="protein sequence ID" value="ETE71918.1"/>
    <property type="molecule type" value="Genomic_DNA"/>
</dbReference>
<dbReference type="AlphaFoldDB" id="V8PD33"/>
<dbReference type="InterPro" id="IPR035892">
    <property type="entry name" value="C2_domain_sf"/>
</dbReference>
<dbReference type="PANTHER" id="PTHR45761">
    <property type="entry name" value="EXTENDED SYNAPTOTAGMIN-LIKE PROTEIN 2, ISOFORM C"/>
    <property type="match status" value="1"/>
</dbReference>
<dbReference type="PANTHER" id="PTHR45761:SF9">
    <property type="entry name" value="EXTENDED SYNAPTOTAGMIN-1-LIKE"/>
    <property type="match status" value="1"/>
</dbReference>
<sequence length="221" mass="24357">MSYSVQVCPQTAEPVWDEAFSFLIKRPHAESLELQVGVPGTSSSQILSSASPSTHARTKTVGLSLLDYPTEESFWDDGHSLGVLSLPLSQLLAAEELILDHWFQLSNSVAVMVCGNSLGRQEEDPLPWQQFDKRSQSEQALSPLLSIPQLLISQHSGVEAFHAAAGDEYEENSQKGSETELYIREDGDSGSLQELRQRIPHTNSFLWGFAWSPISAPFATI</sequence>
<dbReference type="Proteomes" id="UP000018936">
    <property type="component" value="Unassembled WGS sequence"/>
</dbReference>
<reference evidence="1 2" key="1">
    <citation type="journal article" date="2013" name="Proc. Natl. Acad. Sci. U.S.A.">
        <title>The king cobra genome reveals dynamic gene evolution and adaptation in the snake venom system.</title>
        <authorList>
            <person name="Vonk F.J."/>
            <person name="Casewell N.R."/>
            <person name="Henkel C.V."/>
            <person name="Heimberg A.M."/>
            <person name="Jansen H.J."/>
            <person name="McCleary R.J."/>
            <person name="Kerkkamp H.M."/>
            <person name="Vos R.A."/>
            <person name="Guerreiro I."/>
            <person name="Calvete J.J."/>
            <person name="Wuster W."/>
            <person name="Woods A.E."/>
            <person name="Logan J.M."/>
            <person name="Harrison R.A."/>
            <person name="Castoe T.A."/>
            <person name="de Koning A.P."/>
            <person name="Pollock D.D."/>
            <person name="Yandell M."/>
            <person name="Calderon D."/>
            <person name="Renjifo C."/>
            <person name="Currier R.B."/>
            <person name="Salgado D."/>
            <person name="Pla D."/>
            <person name="Sanz L."/>
            <person name="Hyder A.S."/>
            <person name="Ribeiro J.M."/>
            <person name="Arntzen J.W."/>
            <person name="van den Thillart G.E."/>
            <person name="Boetzer M."/>
            <person name="Pirovano W."/>
            <person name="Dirks R.P."/>
            <person name="Spaink H.P."/>
            <person name="Duboule D."/>
            <person name="McGlinn E."/>
            <person name="Kini R.M."/>
            <person name="Richardson M.K."/>
        </authorList>
    </citation>
    <scope>NUCLEOTIDE SEQUENCE</scope>
    <source>
        <tissue evidence="1">Blood</tissue>
    </source>
</reference>
<keyword evidence="2" id="KW-1185">Reference proteome</keyword>
<organism evidence="1 2">
    <name type="scientific">Ophiophagus hannah</name>
    <name type="common">King cobra</name>
    <name type="synonym">Naja hannah</name>
    <dbReference type="NCBI Taxonomy" id="8665"/>
    <lineage>
        <taxon>Eukaryota</taxon>
        <taxon>Metazoa</taxon>
        <taxon>Chordata</taxon>
        <taxon>Craniata</taxon>
        <taxon>Vertebrata</taxon>
        <taxon>Euteleostomi</taxon>
        <taxon>Lepidosauria</taxon>
        <taxon>Squamata</taxon>
        <taxon>Bifurcata</taxon>
        <taxon>Unidentata</taxon>
        <taxon>Episquamata</taxon>
        <taxon>Toxicofera</taxon>
        <taxon>Serpentes</taxon>
        <taxon>Colubroidea</taxon>
        <taxon>Elapidae</taxon>
        <taxon>Elapinae</taxon>
        <taxon>Ophiophagus</taxon>
    </lineage>
</organism>
<dbReference type="InterPro" id="IPR051634">
    <property type="entry name" value="Extended_Synaptotagmin"/>
</dbReference>
<dbReference type="GO" id="GO:0005789">
    <property type="term" value="C:endoplasmic reticulum membrane"/>
    <property type="evidence" value="ECO:0007669"/>
    <property type="project" value="TreeGrafter"/>
</dbReference>
<dbReference type="GO" id="GO:0035091">
    <property type="term" value="F:phosphatidylinositol binding"/>
    <property type="evidence" value="ECO:0007669"/>
    <property type="project" value="TreeGrafter"/>
</dbReference>
<dbReference type="GO" id="GO:0031210">
    <property type="term" value="F:phosphatidylcholine binding"/>
    <property type="evidence" value="ECO:0007669"/>
    <property type="project" value="TreeGrafter"/>
</dbReference>
<proteinExistence type="predicted"/>
<accession>V8PD33</accession>
<dbReference type="SUPFAM" id="SSF49562">
    <property type="entry name" value="C2 domain (Calcium/lipid-binding domain, CaLB)"/>
    <property type="match status" value="1"/>
</dbReference>
<comment type="caution">
    <text evidence="1">The sequence shown here is derived from an EMBL/GenBank/DDBJ whole genome shotgun (WGS) entry which is preliminary data.</text>
</comment>
<dbReference type="Gene3D" id="2.60.40.150">
    <property type="entry name" value="C2 domain"/>
    <property type="match status" value="1"/>
</dbReference>
<protein>
    <submittedName>
        <fullName evidence="1">Extended synaptotagmin-1</fullName>
    </submittedName>
</protein>
<evidence type="ECO:0000313" key="1">
    <source>
        <dbReference type="EMBL" id="ETE71918.1"/>
    </source>
</evidence>
<dbReference type="GO" id="GO:0005509">
    <property type="term" value="F:calcium ion binding"/>
    <property type="evidence" value="ECO:0007669"/>
    <property type="project" value="TreeGrafter"/>
</dbReference>
<dbReference type="OrthoDB" id="1029639at2759"/>